<keyword evidence="4" id="KW-0472">Membrane</keyword>
<dbReference type="Pfam" id="PF24681">
    <property type="entry name" value="Kelch_KLHDC2_KLHL20_DRC7"/>
    <property type="match status" value="1"/>
</dbReference>
<gene>
    <name evidence="5" type="ORF">BCR41DRAFT_344543</name>
</gene>
<protein>
    <recommendedName>
        <fullName evidence="7">Galactose oxidase</fullName>
    </recommendedName>
</protein>
<evidence type="ECO:0008006" key="7">
    <source>
        <dbReference type="Google" id="ProtNLM"/>
    </source>
</evidence>
<feature type="transmembrane region" description="Helical" evidence="4">
    <location>
        <begin position="383"/>
        <end position="406"/>
    </location>
</feature>
<feature type="region of interest" description="Disordered" evidence="3">
    <location>
        <begin position="344"/>
        <end position="376"/>
    </location>
</feature>
<dbReference type="SUPFAM" id="SSF50965">
    <property type="entry name" value="Galactose oxidase, central domain"/>
    <property type="match status" value="1"/>
</dbReference>
<dbReference type="Proteomes" id="UP000193648">
    <property type="component" value="Unassembled WGS sequence"/>
</dbReference>
<keyword evidence="4" id="KW-1133">Transmembrane helix</keyword>
<dbReference type="RefSeq" id="XP_021886774.1">
    <property type="nucleotide sequence ID" value="XM_022022536.1"/>
</dbReference>
<evidence type="ECO:0000256" key="3">
    <source>
        <dbReference type="SAM" id="MobiDB-lite"/>
    </source>
</evidence>
<evidence type="ECO:0000256" key="1">
    <source>
        <dbReference type="ARBA" id="ARBA00022737"/>
    </source>
</evidence>
<dbReference type="InterPro" id="IPR011043">
    <property type="entry name" value="Gal_Oxase/kelch_b-propeller"/>
</dbReference>
<dbReference type="Gene3D" id="2.120.10.80">
    <property type="entry name" value="Kelch-type beta propeller"/>
    <property type="match status" value="1"/>
</dbReference>
<dbReference type="CDD" id="cd12087">
    <property type="entry name" value="TM_EGFR-like"/>
    <property type="match status" value="1"/>
</dbReference>
<feature type="compositionally biased region" description="Polar residues" evidence="3">
    <location>
        <begin position="459"/>
        <end position="470"/>
    </location>
</feature>
<comment type="caution">
    <text evidence="5">The sequence shown here is derived from an EMBL/GenBank/DDBJ whole genome shotgun (WGS) entry which is preliminary data.</text>
</comment>
<dbReference type="PANTHER" id="PTHR47435:SF4">
    <property type="entry name" value="KELCH REPEAT PROTEIN (AFU_ORTHOLOGUE AFUA_5G12780)"/>
    <property type="match status" value="1"/>
</dbReference>
<reference evidence="5 6" key="1">
    <citation type="submission" date="2016-07" db="EMBL/GenBank/DDBJ databases">
        <title>Pervasive Adenine N6-methylation of Active Genes in Fungi.</title>
        <authorList>
            <consortium name="DOE Joint Genome Institute"/>
            <person name="Mondo S.J."/>
            <person name="Dannebaum R.O."/>
            <person name="Kuo R.C."/>
            <person name="Labutti K."/>
            <person name="Haridas S."/>
            <person name="Kuo A."/>
            <person name="Salamov A."/>
            <person name="Ahrendt S.R."/>
            <person name="Lipzen A."/>
            <person name="Sullivan W."/>
            <person name="Andreopoulos W.B."/>
            <person name="Clum A."/>
            <person name="Lindquist E."/>
            <person name="Daum C."/>
            <person name="Ramamoorthy G.K."/>
            <person name="Gryganskyi A."/>
            <person name="Culley D."/>
            <person name="Magnuson J.K."/>
            <person name="James T.Y."/>
            <person name="O'Malley M.A."/>
            <person name="Stajich J.E."/>
            <person name="Spatafora J.W."/>
            <person name="Visel A."/>
            <person name="Grigoriev I.V."/>
        </authorList>
    </citation>
    <scope>NUCLEOTIDE SEQUENCE [LARGE SCALE GENOMIC DNA]</scope>
    <source>
        <strain evidence="5 6">NRRL 3116</strain>
    </source>
</reference>
<feature type="compositionally biased region" description="Low complexity" evidence="3">
    <location>
        <begin position="344"/>
        <end position="353"/>
    </location>
</feature>
<proteinExistence type="predicted"/>
<organism evidence="5 6">
    <name type="scientific">Lobosporangium transversale</name>
    <dbReference type="NCBI Taxonomy" id="64571"/>
    <lineage>
        <taxon>Eukaryota</taxon>
        <taxon>Fungi</taxon>
        <taxon>Fungi incertae sedis</taxon>
        <taxon>Mucoromycota</taxon>
        <taxon>Mortierellomycotina</taxon>
        <taxon>Mortierellomycetes</taxon>
        <taxon>Mortierellales</taxon>
        <taxon>Mortierellaceae</taxon>
        <taxon>Lobosporangium</taxon>
    </lineage>
</organism>
<feature type="compositionally biased region" description="Polar residues" evidence="3">
    <location>
        <begin position="354"/>
        <end position="376"/>
    </location>
</feature>
<evidence type="ECO:0000256" key="2">
    <source>
        <dbReference type="ARBA" id="ARBA00023004"/>
    </source>
</evidence>
<dbReference type="PANTHER" id="PTHR47435">
    <property type="entry name" value="KELCH REPEAT PROTEIN (AFU_ORTHOLOGUE AFUA_5G12780)"/>
    <property type="match status" value="1"/>
</dbReference>
<keyword evidence="4" id="KW-0812">Transmembrane</keyword>
<dbReference type="InParanoid" id="A0A1Y2H539"/>
<keyword evidence="1" id="KW-0677">Repeat</keyword>
<dbReference type="AlphaFoldDB" id="A0A1Y2H539"/>
<dbReference type="EMBL" id="MCFF01000001">
    <property type="protein sequence ID" value="ORZ29101.1"/>
    <property type="molecule type" value="Genomic_DNA"/>
</dbReference>
<sequence length="483" mass="53518">MAYRIFFRMAYHTFPLLFFFCFLFSPLWNVLTIQAQNAPAANGHPVYARIGSKLFVQGGSHLEKNSKFYSLDLSTSWSVDKAPWTLQNFGVFPSDPGYTGVADNHTLYVFNGAGYISYHVNYSNPNGKWNILKTVEPLDCNLYSPVLDPRTGLIYSASATDVGNSVCVYNSTTRVWKYSYDILNGTLDDDNYDGAVYNSASKSILFGYRRYEDEALLYLTEYVIDLNAWIQVPVTGQSPTKRGFNCMVINEDATKVVVFGGRTPKPDDPLHLYVYSPEIFVLDLKTKVWKKGPNAPEPRAYPACALVGDQFIAWGGEHTTTELATIAVFDVTKFAWVKNFTAPSKPPSTTASSMDPSTASQMPSSTPTSLYPEQESESSVTNVGAIAGGIVGALALVAIAVIALIYRRRKEQEEKTENYDHFDGKVIEQGNASSMSQSPPAYEGCDKIELPFTGHTHPHASQTMASMSTHTLHDQHSLRQNPQ</sequence>
<evidence type="ECO:0000313" key="6">
    <source>
        <dbReference type="Proteomes" id="UP000193648"/>
    </source>
</evidence>
<keyword evidence="6" id="KW-1185">Reference proteome</keyword>
<dbReference type="GO" id="GO:0019760">
    <property type="term" value="P:glucosinolate metabolic process"/>
    <property type="evidence" value="ECO:0007669"/>
    <property type="project" value="UniProtKB-ARBA"/>
</dbReference>
<evidence type="ECO:0000313" key="5">
    <source>
        <dbReference type="EMBL" id="ORZ29101.1"/>
    </source>
</evidence>
<name>A0A1Y2H539_9FUNG</name>
<dbReference type="GeneID" id="33564380"/>
<keyword evidence="2" id="KW-0408">Iron</keyword>
<evidence type="ECO:0000256" key="4">
    <source>
        <dbReference type="SAM" id="Phobius"/>
    </source>
</evidence>
<accession>A0A1Y2H539</accession>
<feature type="region of interest" description="Disordered" evidence="3">
    <location>
        <begin position="457"/>
        <end position="483"/>
    </location>
</feature>
<dbReference type="OrthoDB" id="432528at2759"/>
<dbReference type="InterPro" id="IPR015915">
    <property type="entry name" value="Kelch-typ_b-propeller"/>
</dbReference>